<sequence>MSLSGEPDTAELSSATTKRANDSGPTEVNMATVLQGLQTTLAQLAKNSELQTEAIQNLKEDILLCSGDEDTEDTPALDDDRRDNALDIAATLAHVLDSSDNNNTTSVKSPESGSQSALVESLTQAFTKSKVTSPAIEGKIAELIDNMLIGGLSAETVKERVEKHPPPENCKFLAVTMVNEEIWDLLPRKSRAVDLAFQRVQEPLLQGISALTNLAGKLVKDVHDGKTPNTRDVLTHVMDSVAMLGNTNWKLNMKRRELIKPELNPPYTRLCKEDIAVSTKLFGDDLPKHLKDMSEAKKAGQQMQKPYSNSSNRAGQLREHVSAWESLTSDSFILDAIKHYHIEFEELAHVIGLLVSSLPGVQFGRLHYRQLEKDKSRALQLCKGNYDGPVTLSNDSRSELEWWVNNITSSFMPITQDKPDFTLTTDASKIGWGASNPPTPRYHTTWNVQTVLTHLSSQDSVEKLDLKSLTLKLLMLIALVSAQRGQSIHMLDTACMKVTESSYEFSLPEHVKQSRPSFKTPSVILKAYPVNKALCVYSHLTEYLRRTQSLRGAETKLFISFVKPHKRVSRDTISRWIRTTMESAGIDIS</sequence>
<feature type="non-terminal residue" evidence="2">
    <location>
        <position position="589"/>
    </location>
</feature>
<reference evidence="2 3" key="1">
    <citation type="submission" date="2022-05" db="EMBL/GenBank/DDBJ databases">
        <authorList>
            <consortium name="Genoscope - CEA"/>
            <person name="William W."/>
        </authorList>
    </citation>
    <scope>NUCLEOTIDE SEQUENCE [LARGE SCALE GENOMIC DNA]</scope>
</reference>
<dbReference type="Proteomes" id="UP001159427">
    <property type="component" value="Unassembled WGS sequence"/>
</dbReference>
<dbReference type="SUPFAM" id="SSF56349">
    <property type="entry name" value="DNA breaking-rejoining enzymes"/>
    <property type="match status" value="1"/>
</dbReference>
<evidence type="ECO:0000256" key="1">
    <source>
        <dbReference type="SAM" id="MobiDB-lite"/>
    </source>
</evidence>
<protein>
    <submittedName>
        <fullName evidence="2">Uncharacterized protein</fullName>
    </submittedName>
</protein>
<feature type="region of interest" description="Disordered" evidence="1">
    <location>
        <begin position="1"/>
        <end position="26"/>
    </location>
</feature>
<comment type="caution">
    <text evidence="2">The sequence shown here is derived from an EMBL/GenBank/DDBJ whole genome shotgun (WGS) entry which is preliminary data.</text>
</comment>
<proteinExistence type="predicted"/>
<keyword evidence="3" id="KW-1185">Reference proteome</keyword>
<dbReference type="PANTHER" id="PTHR34239:SF2">
    <property type="entry name" value="TRANSPOSABLE ELEMENT P TRANSPOSASE_THAP9 CONSERVED DOMAIN-CONTAINING PROTEIN"/>
    <property type="match status" value="1"/>
</dbReference>
<feature type="compositionally biased region" description="Polar residues" evidence="1">
    <location>
        <begin position="98"/>
        <end position="116"/>
    </location>
</feature>
<evidence type="ECO:0000313" key="3">
    <source>
        <dbReference type="Proteomes" id="UP001159427"/>
    </source>
</evidence>
<feature type="region of interest" description="Disordered" evidence="1">
    <location>
        <begin position="295"/>
        <end position="314"/>
    </location>
</feature>
<feature type="region of interest" description="Disordered" evidence="1">
    <location>
        <begin position="97"/>
        <end position="116"/>
    </location>
</feature>
<name>A0ABN8LE53_9CNID</name>
<organism evidence="2 3">
    <name type="scientific">Porites evermanni</name>
    <dbReference type="NCBI Taxonomy" id="104178"/>
    <lineage>
        <taxon>Eukaryota</taxon>
        <taxon>Metazoa</taxon>
        <taxon>Cnidaria</taxon>
        <taxon>Anthozoa</taxon>
        <taxon>Hexacorallia</taxon>
        <taxon>Scleractinia</taxon>
        <taxon>Fungiina</taxon>
        <taxon>Poritidae</taxon>
        <taxon>Porites</taxon>
    </lineage>
</organism>
<feature type="compositionally biased region" description="Polar residues" evidence="1">
    <location>
        <begin position="11"/>
        <end position="26"/>
    </location>
</feature>
<evidence type="ECO:0000313" key="2">
    <source>
        <dbReference type="EMBL" id="CAH3015354.1"/>
    </source>
</evidence>
<feature type="compositionally biased region" description="Polar residues" evidence="1">
    <location>
        <begin position="301"/>
        <end position="314"/>
    </location>
</feature>
<dbReference type="PANTHER" id="PTHR34239">
    <property type="entry name" value="APPLE DOMAIN-CONTAINING PROTEIN"/>
    <property type="match status" value="1"/>
</dbReference>
<gene>
    <name evidence="2" type="ORF">PEVE_00015528</name>
</gene>
<dbReference type="EMBL" id="CALNXI010000022">
    <property type="protein sequence ID" value="CAH3015354.1"/>
    <property type="molecule type" value="Genomic_DNA"/>
</dbReference>
<dbReference type="InterPro" id="IPR011010">
    <property type="entry name" value="DNA_brk_join_enz"/>
</dbReference>
<accession>A0ABN8LE53</accession>